<dbReference type="Proteomes" id="UP000179807">
    <property type="component" value="Unassembled WGS sequence"/>
</dbReference>
<dbReference type="Gene3D" id="3.30.2160.10">
    <property type="entry name" value="Hect, E3 ligase catalytic domain"/>
    <property type="match status" value="1"/>
</dbReference>
<dbReference type="InterPro" id="IPR000569">
    <property type="entry name" value="HECT_dom"/>
</dbReference>
<dbReference type="InterPro" id="IPR035983">
    <property type="entry name" value="Hect_E3_ubiquitin_ligase"/>
</dbReference>
<dbReference type="Gene3D" id="3.30.2410.10">
    <property type="entry name" value="Hect, E3 ligase catalytic domain"/>
    <property type="match status" value="1"/>
</dbReference>
<keyword evidence="3" id="KW-0808">Transferase</keyword>
<dbReference type="InterPro" id="IPR044611">
    <property type="entry name" value="E3A/B/C-like"/>
</dbReference>
<dbReference type="Gene3D" id="3.90.1750.10">
    <property type="entry name" value="Hect, E3 ligase catalytic domains"/>
    <property type="match status" value="1"/>
</dbReference>
<keyword evidence="8" id="KW-1185">Reference proteome</keyword>
<organism evidence="7 8">
    <name type="scientific">Tritrichomonas foetus</name>
    <dbReference type="NCBI Taxonomy" id="1144522"/>
    <lineage>
        <taxon>Eukaryota</taxon>
        <taxon>Metamonada</taxon>
        <taxon>Parabasalia</taxon>
        <taxon>Tritrichomonadida</taxon>
        <taxon>Tritrichomonadidae</taxon>
        <taxon>Tritrichomonas</taxon>
    </lineage>
</organism>
<dbReference type="SMART" id="SM00119">
    <property type="entry name" value="HECTc"/>
    <property type="match status" value="1"/>
</dbReference>
<sequence length="694" mass="80017">MENEELLEAFIQQLTVGCQSPICTNPSCKSCPNFQFENVDDEEIEELAYELIKNRDNICKNLNPLIYDNDIFESVYIFQVFTNSLIHENSDLEISELESIISNIDYLAFCLYDLESDAFSQQDLCVDDDLISDFYDASIRRQTELKGLYPNYHKVIDSLVSKEISALHQLRTILIVLSFGNFTLYPYFNDIYIPLITSINNLIPKCKRIFTDSLKNLPKFMKRILATAETNLTLYCIKPNHRLIVRQSDSVKQLLTFIQSLFIVSCEMNDPISIQEFANEALSDILSPNHELVEFLNSRFSFLNYPMILTLPFKDEVREVEAQAIMESAQGSGVTINENTKPSDFLLTLEVNRQNMIKDTISQLMNKSKIDLSKKLYITFKGEKGVDAGGVSREYFYLITSMIFSPDYGMFDLIEDRFYWFSLNSTFDEHNLQYFRIIGILIGLAINNSVILPIRFPVILYKKLQGKSVYTLKDLAEIKKDVAENLEKLRMSDDVSETYLTFSYDYRVYGTLKTVDFIENGRNIPVTNENVNNYIQLYINWILDNSIKNQFEAFKDGFLRVCNSMSMKLIYPEELDILVSGPEVFNWDDLKNHTVYSDGYDSQSPTVLMFWEAFDELTEKDKSKLLLFTVGTSKPPLKGLGNIGLVIQRTADTKKLPISHTCMKTLSLPDYKNKDIIKRNLQVCIENCEGFGIE</sequence>
<dbReference type="GO" id="GO:0016874">
    <property type="term" value="F:ligase activity"/>
    <property type="evidence" value="ECO:0007669"/>
    <property type="project" value="UniProtKB-KW"/>
</dbReference>
<dbReference type="Gene3D" id="6.10.130.10">
    <property type="entry name" value="Ubiquitin-protein ligase E3A, N-terminal zinc-binding domain (AZUL)"/>
    <property type="match status" value="1"/>
</dbReference>
<dbReference type="Pfam" id="PF16558">
    <property type="entry name" value="AZUL"/>
    <property type="match status" value="1"/>
</dbReference>
<feature type="domain" description="HECT" evidence="6">
    <location>
        <begin position="368"/>
        <end position="694"/>
    </location>
</feature>
<evidence type="ECO:0000313" key="7">
    <source>
        <dbReference type="EMBL" id="OHT10301.1"/>
    </source>
</evidence>
<keyword evidence="7" id="KW-0436">Ligase</keyword>
<dbReference type="FunFam" id="3.30.2410.10:FF:000003">
    <property type="entry name" value="probable E3 ubiquitin-protein ligase HERC4 isoform X1"/>
    <property type="match status" value="1"/>
</dbReference>
<keyword evidence="4 5" id="KW-0833">Ubl conjugation pathway</keyword>
<evidence type="ECO:0000256" key="4">
    <source>
        <dbReference type="ARBA" id="ARBA00022786"/>
    </source>
</evidence>
<accession>A0A1J4KLP5</accession>
<evidence type="ECO:0000259" key="6">
    <source>
        <dbReference type="PROSITE" id="PS50237"/>
    </source>
</evidence>
<dbReference type="GeneID" id="94826540"/>
<dbReference type="AlphaFoldDB" id="A0A1J4KLP5"/>
<evidence type="ECO:0000313" key="8">
    <source>
        <dbReference type="Proteomes" id="UP000179807"/>
    </source>
</evidence>
<dbReference type="PROSITE" id="PS50237">
    <property type="entry name" value="HECT"/>
    <property type="match status" value="1"/>
</dbReference>
<dbReference type="SUPFAM" id="SSF56204">
    <property type="entry name" value="Hect, E3 ligase catalytic domain"/>
    <property type="match status" value="1"/>
</dbReference>
<dbReference type="PANTHER" id="PTHR45700:SF8">
    <property type="entry name" value="HECT-TYPE E3 UBIQUITIN TRANSFERASE"/>
    <property type="match status" value="1"/>
</dbReference>
<evidence type="ECO:0000256" key="2">
    <source>
        <dbReference type="ARBA" id="ARBA00012485"/>
    </source>
</evidence>
<comment type="catalytic activity">
    <reaction evidence="1">
        <text>S-ubiquitinyl-[E2 ubiquitin-conjugating enzyme]-L-cysteine + [acceptor protein]-L-lysine = [E2 ubiquitin-conjugating enzyme]-L-cysteine + N(6)-ubiquitinyl-[acceptor protein]-L-lysine.</text>
        <dbReference type="EC" id="2.3.2.26"/>
    </reaction>
</comment>
<gene>
    <name evidence="7" type="ORF">TRFO_04341</name>
</gene>
<dbReference type="PANTHER" id="PTHR45700">
    <property type="entry name" value="UBIQUITIN-PROTEIN LIGASE E3C"/>
    <property type="match status" value="1"/>
</dbReference>
<reference evidence="7" key="1">
    <citation type="submission" date="2016-10" db="EMBL/GenBank/DDBJ databases">
        <authorList>
            <person name="Benchimol M."/>
            <person name="Almeida L.G."/>
            <person name="Vasconcelos A.T."/>
            <person name="Perreira-Neves A."/>
            <person name="Rosa I.A."/>
            <person name="Tasca T."/>
            <person name="Bogo M.R."/>
            <person name="de Souza W."/>
        </authorList>
    </citation>
    <scope>NUCLEOTIDE SEQUENCE [LARGE SCALE GENOMIC DNA]</scope>
    <source>
        <strain evidence="7">K</strain>
    </source>
</reference>
<dbReference type="GO" id="GO:0061630">
    <property type="term" value="F:ubiquitin protein ligase activity"/>
    <property type="evidence" value="ECO:0007669"/>
    <property type="project" value="UniProtKB-EC"/>
</dbReference>
<feature type="active site" description="Glycyl thioester intermediate" evidence="5">
    <location>
        <position position="662"/>
    </location>
</feature>
<name>A0A1J4KLP5_9EUKA</name>
<dbReference type="GO" id="GO:0000209">
    <property type="term" value="P:protein polyubiquitination"/>
    <property type="evidence" value="ECO:0007669"/>
    <property type="project" value="InterPro"/>
</dbReference>
<dbReference type="EC" id="2.3.2.26" evidence="2"/>
<dbReference type="RefSeq" id="XP_068363437.1">
    <property type="nucleotide sequence ID" value="XM_068491836.1"/>
</dbReference>
<dbReference type="EMBL" id="MLAK01000616">
    <property type="protein sequence ID" value="OHT10301.1"/>
    <property type="molecule type" value="Genomic_DNA"/>
</dbReference>
<dbReference type="Pfam" id="PF00632">
    <property type="entry name" value="HECT"/>
    <property type="match status" value="1"/>
</dbReference>
<dbReference type="VEuPathDB" id="TrichDB:TRFO_04341"/>
<comment type="caution">
    <text evidence="7">The sequence shown here is derived from an EMBL/GenBank/DDBJ whole genome shotgun (WGS) entry which is preliminary data.</text>
</comment>
<evidence type="ECO:0000256" key="1">
    <source>
        <dbReference type="ARBA" id="ARBA00000885"/>
    </source>
</evidence>
<proteinExistence type="predicted"/>
<dbReference type="InterPro" id="IPR032353">
    <property type="entry name" value="AZUL"/>
</dbReference>
<protein>
    <recommendedName>
        <fullName evidence="2">HECT-type E3 ubiquitin transferase</fullName>
        <ecNumber evidence="2">2.3.2.26</ecNumber>
    </recommendedName>
</protein>
<evidence type="ECO:0000256" key="5">
    <source>
        <dbReference type="PROSITE-ProRule" id="PRU00104"/>
    </source>
</evidence>
<dbReference type="InterPro" id="IPR042556">
    <property type="entry name" value="AZUL_sf"/>
</dbReference>
<dbReference type="OrthoDB" id="8068875at2759"/>
<evidence type="ECO:0000256" key="3">
    <source>
        <dbReference type="ARBA" id="ARBA00022679"/>
    </source>
</evidence>
<dbReference type="CDD" id="cd00078">
    <property type="entry name" value="HECTc"/>
    <property type="match status" value="1"/>
</dbReference>